<proteinExistence type="inferred from homology"/>
<evidence type="ECO:0000256" key="3">
    <source>
        <dbReference type="ARBA" id="ARBA00023004"/>
    </source>
</evidence>
<sequence>MHGSHNYDGCNISFSQYGDYWRQTKKLAIAHLLNQKRVRSFHTLRQHQASLMIQKIAGSKEEEVVNVSEIVYEYSKEVVSRAMSGKLGNAEKLKEMEEDSSVLLGGFQVCDMFPAMGWLSALMGLDGKLERIARKLDVFLSKILEEHVERRRHGGTGEKEEEDSVDLLLVLKEGEDGDFAIADENIKAITMIFC</sequence>
<dbReference type="GO" id="GO:0005506">
    <property type="term" value="F:iron ion binding"/>
    <property type="evidence" value="ECO:0007669"/>
    <property type="project" value="InterPro"/>
</dbReference>
<gene>
    <name evidence="5" type="primary">LOC120278095</name>
</gene>
<dbReference type="RefSeq" id="XP_039140936.1">
    <property type="nucleotide sequence ID" value="XM_039285002.1"/>
</dbReference>
<dbReference type="InterPro" id="IPR036396">
    <property type="entry name" value="Cyt_P450_sf"/>
</dbReference>
<dbReference type="AlphaFoldDB" id="A0AB40CLM4"/>
<dbReference type="GO" id="GO:0016705">
    <property type="term" value="F:oxidoreductase activity, acting on paired donors, with incorporation or reduction of molecular oxygen"/>
    <property type="evidence" value="ECO:0007669"/>
    <property type="project" value="InterPro"/>
</dbReference>
<protein>
    <submittedName>
        <fullName evidence="5">Cytochrome P450 71A9-like</fullName>
    </submittedName>
</protein>
<name>A0AB40CLM4_DIOCR</name>
<dbReference type="Proteomes" id="UP001515500">
    <property type="component" value="Chromosome 15"/>
</dbReference>
<comment type="similarity">
    <text evidence="1">Belongs to the cytochrome P450 family.</text>
</comment>
<keyword evidence="2" id="KW-0479">Metal-binding</keyword>
<dbReference type="Pfam" id="PF00067">
    <property type="entry name" value="p450"/>
    <property type="match status" value="1"/>
</dbReference>
<dbReference type="GO" id="GO:0004497">
    <property type="term" value="F:monooxygenase activity"/>
    <property type="evidence" value="ECO:0007669"/>
    <property type="project" value="InterPro"/>
</dbReference>
<evidence type="ECO:0000313" key="4">
    <source>
        <dbReference type="Proteomes" id="UP001515500"/>
    </source>
</evidence>
<evidence type="ECO:0000256" key="2">
    <source>
        <dbReference type="ARBA" id="ARBA00022723"/>
    </source>
</evidence>
<evidence type="ECO:0000256" key="1">
    <source>
        <dbReference type="ARBA" id="ARBA00010617"/>
    </source>
</evidence>
<keyword evidence="3" id="KW-0408">Iron</keyword>
<organism evidence="4 5">
    <name type="scientific">Dioscorea cayennensis subsp. rotundata</name>
    <name type="common">White Guinea yam</name>
    <name type="synonym">Dioscorea rotundata</name>
    <dbReference type="NCBI Taxonomy" id="55577"/>
    <lineage>
        <taxon>Eukaryota</taxon>
        <taxon>Viridiplantae</taxon>
        <taxon>Streptophyta</taxon>
        <taxon>Embryophyta</taxon>
        <taxon>Tracheophyta</taxon>
        <taxon>Spermatophyta</taxon>
        <taxon>Magnoliopsida</taxon>
        <taxon>Liliopsida</taxon>
        <taxon>Dioscoreales</taxon>
        <taxon>Dioscoreaceae</taxon>
        <taxon>Dioscorea</taxon>
    </lineage>
</organism>
<keyword evidence="4" id="KW-1185">Reference proteome</keyword>
<dbReference type="PANTHER" id="PTHR47955:SF15">
    <property type="entry name" value="CYTOCHROME P450 71A2-LIKE"/>
    <property type="match status" value="1"/>
</dbReference>
<dbReference type="GO" id="GO:0020037">
    <property type="term" value="F:heme binding"/>
    <property type="evidence" value="ECO:0007669"/>
    <property type="project" value="InterPro"/>
</dbReference>
<dbReference type="InterPro" id="IPR001128">
    <property type="entry name" value="Cyt_P450"/>
</dbReference>
<dbReference type="SUPFAM" id="SSF48264">
    <property type="entry name" value="Cytochrome P450"/>
    <property type="match status" value="1"/>
</dbReference>
<dbReference type="GeneID" id="120278095"/>
<dbReference type="PANTHER" id="PTHR47955">
    <property type="entry name" value="CYTOCHROME P450 FAMILY 71 PROTEIN"/>
    <property type="match status" value="1"/>
</dbReference>
<evidence type="ECO:0000313" key="5">
    <source>
        <dbReference type="RefSeq" id="XP_039140936.1"/>
    </source>
</evidence>
<accession>A0AB40CLM4</accession>
<dbReference type="Gene3D" id="1.10.630.10">
    <property type="entry name" value="Cytochrome P450"/>
    <property type="match status" value="1"/>
</dbReference>
<reference evidence="5" key="1">
    <citation type="submission" date="2025-08" db="UniProtKB">
        <authorList>
            <consortium name="RefSeq"/>
        </authorList>
    </citation>
    <scope>IDENTIFICATION</scope>
</reference>